<reference evidence="3 4" key="1">
    <citation type="submission" date="2021-08" db="EMBL/GenBank/DDBJ databases">
        <title>Caldovatus sediminis gen. nov., sp. nov., a moderately thermophilic bacterium isolated from a hot spring.</title>
        <authorList>
            <person name="Hu C.-J."/>
            <person name="Li W.-J."/>
            <person name="Xian W.-D."/>
        </authorList>
    </citation>
    <scope>NUCLEOTIDE SEQUENCE [LARGE SCALE GENOMIC DNA]</scope>
    <source>
        <strain evidence="3 4">SYSU G05006</strain>
    </source>
</reference>
<dbReference type="Pfam" id="PF18818">
    <property type="entry name" value="MPTase-PolyVal"/>
    <property type="match status" value="1"/>
</dbReference>
<evidence type="ECO:0000313" key="4">
    <source>
        <dbReference type="Proteomes" id="UP001519924"/>
    </source>
</evidence>
<dbReference type="InterPro" id="IPR013610">
    <property type="entry name" value="ArdC_N"/>
</dbReference>
<feature type="domain" description="Polyvalent protein metallopeptidase" evidence="2">
    <location>
        <begin position="142"/>
        <end position="266"/>
    </location>
</feature>
<dbReference type="RefSeq" id="WP_220115782.1">
    <property type="nucleotide sequence ID" value="NZ_JAHZUY010000003.1"/>
</dbReference>
<dbReference type="InterPro" id="IPR041459">
    <property type="entry name" value="MPTase-PolyVal"/>
</dbReference>
<feature type="domain" description="N-terminal" evidence="1">
    <location>
        <begin position="24"/>
        <end position="115"/>
    </location>
</feature>
<evidence type="ECO:0000259" key="1">
    <source>
        <dbReference type="Pfam" id="PF08401"/>
    </source>
</evidence>
<gene>
    <name evidence="3" type="ORF">K1J50_02125</name>
</gene>
<keyword evidence="4" id="KW-1185">Reference proteome</keyword>
<accession>A0ABS7EY53</accession>
<dbReference type="Proteomes" id="UP001519924">
    <property type="component" value="Unassembled WGS sequence"/>
</dbReference>
<dbReference type="PIRSF" id="PIRSF037112">
    <property type="entry name" value="Antirestriction_ArdC"/>
    <property type="match status" value="1"/>
</dbReference>
<evidence type="ECO:0000259" key="2">
    <source>
        <dbReference type="Pfam" id="PF18818"/>
    </source>
</evidence>
<proteinExistence type="predicted"/>
<sequence>MRQETLERLTTHVLELLATDGIQAFDRFARMGSRPLRFSTGTAYRGGNAIALWATAQLKGYGSPFWLTYKQAQEAGAHVRRGEKGTLILYADRWKPQDADPDDPARVFVRAYTVFNAHQVEGLAPSYYTPLRRPEGFDPIPEAEAFVRATGATVKEGAGRACYIPALDRIDMPDRRAFADAEGFYATLLHELVHWTGAEARLNRPMKNRFGDPDYAREELVAELGAALLCCDLKLSKAPREDHAHYLAGWMRALKKEPMELWSAARAAETACDHLWGYQPREEKMAA</sequence>
<dbReference type="Pfam" id="PF08401">
    <property type="entry name" value="ArdcN"/>
    <property type="match status" value="1"/>
</dbReference>
<dbReference type="EMBL" id="JAHZUY010000003">
    <property type="protein sequence ID" value="MBW8268275.1"/>
    <property type="molecule type" value="Genomic_DNA"/>
</dbReference>
<comment type="caution">
    <text evidence="3">The sequence shown here is derived from an EMBL/GenBank/DDBJ whole genome shotgun (WGS) entry which is preliminary data.</text>
</comment>
<name>A0ABS7EY53_9PROT</name>
<dbReference type="InterPro" id="IPR017113">
    <property type="entry name" value="Antirestriction_ArdC"/>
</dbReference>
<organism evidence="3 4">
    <name type="scientific">Caldovatus aquaticus</name>
    <dbReference type="NCBI Taxonomy" id="2865671"/>
    <lineage>
        <taxon>Bacteria</taxon>
        <taxon>Pseudomonadati</taxon>
        <taxon>Pseudomonadota</taxon>
        <taxon>Alphaproteobacteria</taxon>
        <taxon>Acetobacterales</taxon>
        <taxon>Roseomonadaceae</taxon>
        <taxon>Caldovatus</taxon>
    </lineage>
</organism>
<evidence type="ECO:0000313" key="3">
    <source>
        <dbReference type="EMBL" id="MBW8268275.1"/>
    </source>
</evidence>
<protein>
    <submittedName>
        <fullName evidence="3">SsDNA-binding domain-containing protein</fullName>
    </submittedName>
</protein>